<proteinExistence type="predicted"/>
<protein>
    <submittedName>
        <fullName evidence="1">Uncharacterized protein</fullName>
    </submittedName>
</protein>
<comment type="caution">
    <text evidence="1">The sequence shown here is derived from an EMBL/GenBank/DDBJ whole genome shotgun (WGS) entry which is preliminary data.</text>
</comment>
<gene>
    <name evidence="1" type="ORF">ETB97_000391</name>
</gene>
<reference evidence="1 2" key="1">
    <citation type="submission" date="2019-04" db="EMBL/GenBank/DDBJ databases">
        <title>Aspergillus burnettii sp. nov., novel species from soil in southeast Queensland.</title>
        <authorList>
            <person name="Gilchrist C.L.M."/>
            <person name="Pitt J.I."/>
            <person name="Lange L."/>
            <person name="Lacey H.J."/>
            <person name="Vuong D."/>
            <person name="Midgley D.J."/>
            <person name="Greenfield P."/>
            <person name="Bradbury M."/>
            <person name="Lacey E."/>
            <person name="Busk P.K."/>
            <person name="Pilgaard B."/>
            <person name="Chooi Y.H."/>
            <person name="Piggott A.M."/>
        </authorList>
    </citation>
    <scope>NUCLEOTIDE SEQUENCE [LARGE SCALE GENOMIC DNA]</scope>
    <source>
        <strain evidence="1 2">FRR 5400</strain>
    </source>
</reference>
<accession>A0A8H5ZT44</accession>
<name>A0A8H5ZT44_PETAA</name>
<evidence type="ECO:0000313" key="2">
    <source>
        <dbReference type="Proteomes" id="UP000541154"/>
    </source>
</evidence>
<dbReference type="AlphaFoldDB" id="A0A8H5ZT44"/>
<sequence length="217" mass="24456">GKDEEQNGQLIWHHFNQVIFLDEQMRQAEEPAFHDLLGRSRSATLTVDDLALLNSNKVFAFAALHTYTKSTRPTNLRLRANDLLGLPEQGTKIPFPDLFRYTPGTPIAVLASICNHLGLVNGATGAALNLNEINDLYTSYTNHPRVLFRSYKPNLTTFTDLEPTVMPVIPFERSITVKVYSVRWKQVPLCPAFCLTDYKVQRSTPTSAILDLKDIPK</sequence>
<dbReference type="Proteomes" id="UP000541154">
    <property type="component" value="Unassembled WGS sequence"/>
</dbReference>
<evidence type="ECO:0000313" key="1">
    <source>
        <dbReference type="EMBL" id="KAF5854721.1"/>
    </source>
</evidence>
<organism evidence="1 2">
    <name type="scientific">Petromyces alliaceus</name>
    <name type="common">Aspergillus alliaceus</name>
    <dbReference type="NCBI Taxonomy" id="209559"/>
    <lineage>
        <taxon>Eukaryota</taxon>
        <taxon>Fungi</taxon>
        <taxon>Dikarya</taxon>
        <taxon>Ascomycota</taxon>
        <taxon>Pezizomycotina</taxon>
        <taxon>Eurotiomycetes</taxon>
        <taxon>Eurotiomycetidae</taxon>
        <taxon>Eurotiales</taxon>
        <taxon>Aspergillaceae</taxon>
        <taxon>Aspergillus</taxon>
        <taxon>Aspergillus subgen. Circumdati</taxon>
    </lineage>
</organism>
<feature type="non-terminal residue" evidence="1">
    <location>
        <position position="217"/>
    </location>
</feature>
<feature type="non-terminal residue" evidence="1">
    <location>
        <position position="1"/>
    </location>
</feature>
<dbReference type="EMBL" id="SPNV01001020">
    <property type="protein sequence ID" value="KAF5854721.1"/>
    <property type="molecule type" value="Genomic_DNA"/>
</dbReference>
<keyword evidence="2" id="KW-1185">Reference proteome</keyword>